<keyword evidence="4" id="KW-1185">Reference proteome</keyword>
<reference evidence="3" key="2">
    <citation type="submission" date="2023-06" db="EMBL/GenBank/DDBJ databases">
        <authorList>
            <consortium name="Lawrence Berkeley National Laboratory"/>
            <person name="Mondo S.J."/>
            <person name="Hensen N."/>
            <person name="Bonometti L."/>
            <person name="Westerberg I."/>
            <person name="Brannstrom I.O."/>
            <person name="Guillou S."/>
            <person name="Cros-Aarteil S."/>
            <person name="Calhoun S."/>
            <person name="Haridas S."/>
            <person name="Kuo A."/>
            <person name="Pangilinan J."/>
            <person name="Riley R."/>
            <person name="Labutti K."/>
            <person name="Andreopoulos B."/>
            <person name="Lipzen A."/>
            <person name="Chen C."/>
            <person name="Yanf M."/>
            <person name="Daum C."/>
            <person name="Ng V."/>
            <person name="Clum A."/>
            <person name="Steindorff A."/>
            <person name="Ohm R."/>
            <person name="Martin F."/>
            <person name="Silar P."/>
            <person name="Natvig D."/>
            <person name="Lalanne C."/>
            <person name="Gautier V."/>
            <person name="Ament-Velasquez S.L."/>
            <person name="Kruys A."/>
            <person name="Hutchinson M.I."/>
            <person name="Powell A.J."/>
            <person name="Barry K."/>
            <person name="Miller A.N."/>
            <person name="Grigoriev I.V."/>
            <person name="Debuchy R."/>
            <person name="Gladieux P."/>
            <person name="Thoren M.H."/>
            <person name="Johannesson H."/>
        </authorList>
    </citation>
    <scope>NUCLEOTIDE SEQUENCE</scope>
    <source>
        <strain evidence="3">PSN324</strain>
    </source>
</reference>
<feature type="compositionally biased region" description="Basic residues" evidence="1">
    <location>
        <begin position="79"/>
        <end position="90"/>
    </location>
</feature>
<evidence type="ECO:0000313" key="3">
    <source>
        <dbReference type="EMBL" id="KAK4458286.1"/>
    </source>
</evidence>
<protein>
    <submittedName>
        <fullName evidence="3">Uncharacterized protein</fullName>
    </submittedName>
</protein>
<reference evidence="3" key="1">
    <citation type="journal article" date="2023" name="Mol. Phylogenet. Evol.">
        <title>Genome-scale phylogeny and comparative genomics of the fungal order Sordariales.</title>
        <authorList>
            <person name="Hensen N."/>
            <person name="Bonometti L."/>
            <person name="Westerberg I."/>
            <person name="Brannstrom I.O."/>
            <person name="Guillou S."/>
            <person name="Cros-Aarteil S."/>
            <person name="Calhoun S."/>
            <person name="Haridas S."/>
            <person name="Kuo A."/>
            <person name="Mondo S."/>
            <person name="Pangilinan J."/>
            <person name="Riley R."/>
            <person name="LaButti K."/>
            <person name="Andreopoulos B."/>
            <person name="Lipzen A."/>
            <person name="Chen C."/>
            <person name="Yan M."/>
            <person name="Daum C."/>
            <person name="Ng V."/>
            <person name="Clum A."/>
            <person name="Steindorff A."/>
            <person name="Ohm R.A."/>
            <person name="Martin F."/>
            <person name="Silar P."/>
            <person name="Natvig D.O."/>
            <person name="Lalanne C."/>
            <person name="Gautier V."/>
            <person name="Ament-Velasquez S.L."/>
            <person name="Kruys A."/>
            <person name="Hutchinson M.I."/>
            <person name="Powell A.J."/>
            <person name="Barry K."/>
            <person name="Miller A.N."/>
            <person name="Grigoriev I.V."/>
            <person name="Debuchy R."/>
            <person name="Gladieux P."/>
            <person name="Hiltunen Thoren M."/>
            <person name="Johannesson H."/>
        </authorList>
    </citation>
    <scope>NUCLEOTIDE SEQUENCE</scope>
    <source>
        <strain evidence="3">PSN324</strain>
    </source>
</reference>
<evidence type="ECO:0000313" key="4">
    <source>
        <dbReference type="Proteomes" id="UP001321749"/>
    </source>
</evidence>
<proteinExistence type="predicted"/>
<organism evidence="3 4">
    <name type="scientific">Cladorrhinum samala</name>
    <dbReference type="NCBI Taxonomy" id="585594"/>
    <lineage>
        <taxon>Eukaryota</taxon>
        <taxon>Fungi</taxon>
        <taxon>Dikarya</taxon>
        <taxon>Ascomycota</taxon>
        <taxon>Pezizomycotina</taxon>
        <taxon>Sordariomycetes</taxon>
        <taxon>Sordariomycetidae</taxon>
        <taxon>Sordariales</taxon>
        <taxon>Podosporaceae</taxon>
        <taxon>Cladorrhinum</taxon>
    </lineage>
</organism>
<evidence type="ECO:0000256" key="2">
    <source>
        <dbReference type="SAM" id="SignalP"/>
    </source>
</evidence>
<dbReference type="Proteomes" id="UP001321749">
    <property type="component" value="Unassembled WGS sequence"/>
</dbReference>
<accession>A0AAV9HGU8</accession>
<dbReference type="EMBL" id="MU865075">
    <property type="protein sequence ID" value="KAK4458286.1"/>
    <property type="molecule type" value="Genomic_DNA"/>
</dbReference>
<keyword evidence="2" id="KW-0732">Signal</keyword>
<feature type="signal peptide" evidence="2">
    <location>
        <begin position="1"/>
        <end position="19"/>
    </location>
</feature>
<feature type="region of interest" description="Disordered" evidence="1">
    <location>
        <begin position="63"/>
        <end position="95"/>
    </location>
</feature>
<sequence>MKTQTLLLALAATLNLAVADVANVANVAEVANVADIANVANVAAADAVATAAVTADKADEVPEFWDWNSDEEGEEFGRGKGKKGNNRKGPPRPVRRECKPGTYACDWNPKKGAGIRVCTNFGFWIRQNDCGRNQKCYFNVKNKTPYCLPDY</sequence>
<comment type="caution">
    <text evidence="3">The sequence shown here is derived from an EMBL/GenBank/DDBJ whole genome shotgun (WGS) entry which is preliminary data.</text>
</comment>
<evidence type="ECO:0000256" key="1">
    <source>
        <dbReference type="SAM" id="MobiDB-lite"/>
    </source>
</evidence>
<gene>
    <name evidence="3" type="ORF">QBC42DRAFT_255500</name>
</gene>
<name>A0AAV9HGU8_9PEZI</name>
<dbReference type="AlphaFoldDB" id="A0AAV9HGU8"/>
<feature type="chain" id="PRO_5043911509" evidence="2">
    <location>
        <begin position="20"/>
        <end position="151"/>
    </location>
</feature>